<evidence type="ECO:0000256" key="10">
    <source>
        <dbReference type="SAM" id="MobiDB-lite"/>
    </source>
</evidence>
<evidence type="ECO:0000259" key="11">
    <source>
        <dbReference type="Pfam" id="PF04158"/>
    </source>
</evidence>
<feature type="repeat" description="WD" evidence="9">
    <location>
        <begin position="84"/>
        <end position="126"/>
    </location>
</feature>
<keyword evidence="6" id="KW-0539">Nucleus</keyword>
<dbReference type="PROSITE" id="PS00678">
    <property type="entry name" value="WD_REPEATS_1"/>
    <property type="match status" value="1"/>
</dbReference>
<dbReference type="InterPro" id="IPR015943">
    <property type="entry name" value="WD40/YVTN_repeat-like_dom_sf"/>
</dbReference>
<dbReference type="Proteomes" id="UP000245768">
    <property type="component" value="Unassembled WGS sequence"/>
</dbReference>
<dbReference type="InterPro" id="IPR036322">
    <property type="entry name" value="WD40_repeat_dom_sf"/>
</dbReference>
<dbReference type="FunCoup" id="A0A316YML3">
    <property type="interactions" value="830"/>
</dbReference>
<feature type="repeat" description="WD" evidence="9">
    <location>
        <begin position="409"/>
        <end position="450"/>
    </location>
</feature>
<evidence type="ECO:0000256" key="2">
    <source>
        <dbReference type="ARBA" id="ARBA00005649"/>
    </source>
</evidence>
<dbReference type="GeneID" id="37039752"/>
<dbReference type="GO" id="GO:0000462">
    <property type="term" value="P:maturation of SSU-rRNA from tricistronic rRNA transcript (SSU-rRNA, 5.8S rRNA, LSU-rRNA)"/>
    <property type="evidence" value="ECO:0007669"/>
    <property type="project" value="TreeGrafter"/>
</dbReference>
<dbReference type="PROSITE" id="PS50294">
    <property type="entry name" value="WD_REPEATS_REGION"/>
    <property type="match status" value="3"/>
</dbReference>
<evidence type="ECO:0000256" key="9">
    <source>
        <dbReference type="PROSITE-ProRule" id="PRU00221"/>
    </source>
</evidence>
<proteinExistence type="inferred from homology"/>
<evidence type="ECO:0000313" key="13">
    <source>
        <dbReference type="Proteomes" id="UP000245768"/>
    </source>
</evidence>
<evidence type="ECO:0000313" key="12">
    <source>
        <dbReference type="EMBL" id="PWN90044.1"/>
    </source>
</evidence>
<dbReference type="GO" id="GO:0032040">
    <property type="term" value="C:small-subunit processome"/>
    <property type="evidence" value="ECO:0007669"/>
    <property type="project" value="TreeGrafter"/>
</dbReference>
<sequence length="533" mass="59189">MWSRVKRTLLAQDLQRQYRDTKMKIKALSRSMDVHGPSRSGDAPRVSHNLDPALHPFSKPREYTRALNAAKLERMHAKPFVGALEGHSDGVYCLAKDPQRLGVIASGAGDGEIRLWDMPTQTLLTSYPRAHQGIVSSVVISPLHFSQQGNAVSMGSSEESNSRMGARRLLSCSTDRTIKLWDADPHSDRLGPSFMDEDEDEESNELTSGGGILGGSNPWKADADRSEPLRVWNTKTAINSLSHHATEPIFASASSSVQTWDITRGAASSSAGGGALREMGWGAESINVVRFNPSEQQVLAGAGSDRGVVLYDLRSGQPLTKMVMKMRANDISWSPIEPTTFALASEDHNVYTFDMRNLSGARQIYKDHVSAVMSVDFSPTGQELVSGSYDRTLRIWTLNKGNHSRDVYHGARMQRIFSTLFTQDARFVVSGSDDGNVRLWKARASEKLGIGSGKERAAREYREQLISRYRNTGDVGRIERQRRMPKAIKNAQGLKRTMLDAQRVKEERRRKHTRAGEEKPKAARKDAILAIKE</sequence>
<dbReference type="SUPFAM" id="SSF50978">
    <property type="entry name" value="WD40 repeat-like"/>
    <property type="match status" value="1"/>
</dbReference>
<dbReference type="PANTHER" id="PTHR22851">
    <property type="entry name" value="U3 SMALL NUCLEOLAR RNA U3 SNORNA ASSOCIATED PROTEIN"/>
    <property type="match status" value="1"/>
</dbReference>
<dbReference type="Pfam" id="PF00400">
    <property type="entry name" value="WD40"/>
    <property type="match status" value="4"/>
</dbReference>
<gene>
    <name evidence="12" type="ORF">FA10DRAFT_103217</name>
</gene>
<name>A0A316YML3_9BASI</name>
<accession>A0A316YML3</accession>
<dbReference type="SMART" id="SM00320">
    <property type="entry name" value="WD40"/>
    <property type="match status" value="7"/>
</dbReference>
<dbReference type="InterPro" id="IPR001680">
    <property type="entry name" value="WD40_rpt"/>
</dbReference>
<feature type="repeat" description="WD" evidence="9">
    <location>
        <begin position="365"/>
        <end position="406"/>
    </location>
</feature>
<feature type="region of interest" description="Disordered" evidence="10">
    <location>
        <begin position="504"/>
        <end position="533"/>
    </location>
</feature>
<keyword evidence="7" id="KW-0687">Ribonucleoprotein</keyword>
<keyword evidence="4 9" id="KW-0853">WD repeat</keyword>
<dbReference type="EMBL" id="KZ819636">
    <property type="protein sequence ID" value="PWN90044.1"/>
    <property type="molecule type" value="Genomic_DNA"/>
</dbReference>
<evidence type="ECO:0000256" key="5">
    <source>
        <dbReference type="ARBA" id="ARBA00022737"/>
    </source>
</evidence>
<keyword evidence="5" id="KW-0677">Repeat</keyword>
<evidence type="ECO:0000256" key="7">
    <source>
        <dbReference type="ARBA" id="ARBA00023274"/>
    </source>
</evidence>
<dbReference type="InterPro" id="IPR019775">
    <property type="entry name" value="WD40_repeat_CS"/>
</dbReference>
<reference evidence="12 13" key="1">
    <citation type="journal article" date="2018" name="Mol. Biol. Evol.">
        <title>Broad Genomic Sampling Reveals a Smut Pathogenic Ancestry of the Fungal Clade Ustilaginomycotina.</title>
        <authorList>
            <person name="Kijpornyongpan T."/>
            <person name="Mondo S.J."/>
            <person name="Barry K."/>
            <person name="Sandor L."/>
            <person name="Lee J."/>
            <person name="Lipzen A."/>
            <person name="Pangilinan J."/>
            <person name="LaButti K."/>
            <person name="Hainaut M."/>
            <person name="Henrissat B."/>
            <person name="Grigoriev I.V."/>
            <person name="Spatafora J.W."/>
            <person name="Aime M.C."/>
        </authorList>
    </citation>
    <scope>NUCLEOTIDE SEQUENCE [LARGE SCALE GENOMIC DNA]</scope>
    <source>
        <strain evidence="12 13">MCA 4198</strain>
    </source>
</reference>
<keyword evidence="13" id="KW-1185">Reference proteome</keyword>
<feature type="region of interest" description="Disordered" evidence="10">
    <location>
        <begin position="183"/>
        <end position="225"/>
    </location>
</feature>
<organism evidence="12 13">
    <name type="scientific">Acaromyces ingoldii</name>
    <dbReference type="NCBI Taxonomy" id="215250"/>
    <lineage>
        <taxon>Eukaryota</taxon>
        <taxon>Fungi</taxon>
        <taxon>Dikarya</taxon>
        <taxon>Basidiomycota</taxon>
        <taxon>Ustilaginomycotina</taxon>
        <taxon>Exobasidiomycetes</taxon>
        <taxon>Exobasidiales</taxon>
        <taxon>Cryptobasidiaceae</taxon>
        <taxon>Acaromyces</taxon>
    </lineage>
</organism>
<dbReference type="InterPro" id="IPR020472">
    <property type="entry name" value="WD40_PAC1"/>
</dbReference>
<dbReference type="PROSITE" id="PS50082">
    <property type="entry name" value="WD_REPEATS_2"/>
    <property type="match status" value="3"/>
</dbReference>
<evidence type="ECO:0000256" key="6">
    <source>
        <dbReference type="ARBA" id="ARBA00023242"/>
    </source>
</evidence>
<comment type="subcellular location">
    <subcellularLocation>
        <location evidence="1">Nucleus</location>
        <location evidence="1">Nucleolus</location>
    </subcellularLocation>
</comment>
<dbReference type="RefSeq" id="XP_025377242.1">
    <property type="nucleotide sequence ID" value="XM_025517836.1"/>
</dbReference>
<feature type="compositionally biased region" description="Acidic residues" evidence="10">
    <location>
        <begin position="195"/>
        <end position="204"/>
    </location>
</feature>
<dbReference type="Gene3D" id="2.130.10.10">
    <property type="entry name" value="YVTN repeat-like/Quinoprotein amine dehydrogenase"/>
    <property type="match status" value="2"/>
</dbReference>
<evidence type="ECO:0000256" key="3">
    <source>
        <dbReference type="ARBA" id="ARBA00021762"/>
    </source>
</evidence>
<feature type="region of interest" description="Disordered" evidence="10">
    <location>
        <begin position="32"/>
        <end position="57"/>
    </location>
</feature>
<dbReference type="UniPathway" id="UPA00143"/>
<dbReference type="InParanoid" id="A0A316YML3"/>
<protein>
    <recommendedName>
        <fullName evidence="3">DDB1- and CUL4-associated factor 13</fullName>
    </recommendedName>
    <alternativeName>
        <fullName evidence="8">WD repeat and SOF domain-containing protein 1</fullName>
    </alternativeName>
</protein>
<dbReference type="GO" id="GO:0016567">
    <property type="term" value="P:protein ubiquitination"/>
    <property type="evidence" value="ECO:0007669"/>
    <property type="project" value="UniProtKB-UniPathway"/>
</dbReference>
<evidence type="ECO:0000256" key="4">
    <source>
        <dbReference type="ARBA" id="ARBA00022574"/>
    </source>
</evidence>
<feature type="domain" description="Sof1-like protein" evidence="11">
    <location>
        <begin position="442"/>
        <end position="526"/>
    </location>
</feature>
<comment type="similarity">
    <text evidence="2">Belongs to the WD repeat DCAF13/WDSOF1 family.</text>
</comment>
<evidence type="ECO:0000256" key="8">
    <source>
        <dbReference type="ARBA" id="ARBA00032239"/>
    </source>
</evidence>
<dbReference type="PANTHER" id="PTHR22851:SF0">
    <property type="entry name" value="DDB1- AND CUL4-ASSOCIATED FACTOR 13"/>
    <property type="match status" value="1"/>
</dbReference>
<dbReference type="InterPro" id="IPR007287">
    <property type="entry name" value="Sof1"/>
</dbReference>
<feature type="compositionally biased region" description="Basic and acidic residues" evidence="10">
    <location>
        <begin position="514"/>
        <end position="533"/>
    </location>
</feature>
<dbReference type="AlphaFoldDB" id="A0A316YML3"/>
<evidence type="ECO:0000256" key="1">
    <source>
        <dbReference type="ARBA" id="ARBA00004604"/>
    </source>
</evidence>
<dbReference type="Pfam" id="PF04158">
    <property type="entry name" value="Sof1"/>
    <property type="match status" value="1"/>
</dbReference>
<dbReference type="STRING" id="215250.A0A316YML3"/>
<dbReference type="PRINTS" id="PR00320">
    <property type="entry name" value="GPROTEINBRPT"/>
</dbReference>
<dbReference type="OrthoDB" id="10249065at2759"/>
<dbReference type="InterPro" id="IPR051733">
    <property type="entry name" value="WD_repeat_DCAF13/WDSOF1"/>
</dbReference>